<dbReference type="Proteomes" id="UP000054350">
    <property type="component" value="Unassembled WGS sequence"/>
</dbReference>
<evidence type="ECO:0000313" key="3">
    <source>
        <dbReference type="Proteomes" id="UP000054350"/>
    </source>
</evidence>
<dbReference type="EMBL" id="GG745372">
    <property type="protein sequence ID" value="KNE71555.1"/>
    <property type="molecule type" value="Genomic_DNA"/>
</dbReference>
<organism evidence="2 3">
    <name type="scientific">Allomyces macrogynus (strain ATCC 38327)</name>
    <name type="common">Allomyces javanicus var. macrogynus</name>
    <dbReference type="NCBI Taxonomy" id="578462"/>
    <lineage>
        <taxon>Eukaryota</taxon>
        <taxon>Fungi</taxon>
        <taxon>Fungi incertae sedis</taxon>
        <taxon>Blastocladiomycota</taxon>
        <taxon>Blastocladiomycetes</taxon>
        <taxon>Blastocladiales</taxon>
        <taxon>Blastocladiaceae</taxon>
        <taxon>Allomyces</taxon>
    </lineage>
</organism>
<accession>A0A0L0TA31</accession>
<evidence type="ECO:0000313" key="2">
    <source>
        <dbReference type="EMBL" id="KNE71555.1"/>
    </source>
</evidence>
<reference evidence="2 3" key="1">
    <citation type="submission" date="2009-11" db="EMBL/GenBank/DDBJ databases">
        <title>Annotation of Allomyces macrogynus ATCC 38327.</title>
        <authorList>
            <consortium name="The Broad Institute Genome Sequencing Platform"/>
            <person name="Russ C."/>
            <person name="Cuomo C."/>
            <person name="Burger G."/>
            <person name="Gray M.W."/>
            <person name="Holland P.W.H."/>
            <person name="King N."/>
            <person name="Lang F.B.F."/>
            <person name="Roger A.J."/>
            <person name="Ruiz-Trillo I."/>
            <person name="Young S.K."/>
            <person name="Zeng Q."/>
            <person name="Gargeya S."/>
            <person name="Fitzgerald M."/>
            <person name="Haas B."/>
            <person name="Abouelleil A."/>
            <person name="Alvarado L."/>
            <person name="Arachchi H.M."/>
            <person name="Berlin A."/>
            <person name="Chapman S.B."/>
            <person name="Gearin G."/>
            <person name="Goldberg J."/>
            <person name="Griggs A."/>
            <person name="Gujja S."/>
            <person name="Hansen M."/>
            <person name="Heiman D."/>
            <person name="Howarth C."/>
            <person name="Larimer J."/>
            <person name="Lui A."/>
            <person name="MacDonald P.J.P."/>
            <person name="McCowen C."/>
            <person name="Montmayeur A."/>
            <person name="Murphy C."/>
            <person name="Neiman D."/>
            <person name="Pearson M."/>
            <person name="Priest M."/>
            <person name="Roberts A."/>
            <person name="Saif S."/>
            <person name="Shea T."/>
            <person name="Sisk P."/>
            <person name="Stolte C."/>
            <person name="Sykes S."/>
            <person name="Wortman J."/>
            <person name="Nusbaum C."/>
            <person name="Birren B."/>
        </authorList>
    </citation>
    <scope>NUCLEOTIDE SEQUENCE [LARGE SCALE GENOMIC DNA]</scope>
    <source>
        <strain evidence="2 3">ATCC 38327</strain>
    </source>
</reference>
<dbReference type="OrthoDB" id="5597238at2759"/>
<dbReference type="AlphaFoldDB" id="A0A0L0TA31"/>
<feature type="region of interest" description="Disordered" evidence="1">
    <location>
        <begin position="139"/>
        <end position="241"/>
    </location>
</feature>
<dbReference type="VEuPathDB" id="FungiDB:AMAG_20392"/>
<protein>
    <submittedName>
        <fullName evidence="2">Uncharacterized protein</fullName>
    </submittedName>
</protein>
<feature type="compositionally biased region" description="Low complexity" evidence="1">
    <location>
        <begin position="156"/>
        <end position="232"/>
    </location>
</feature>
<proteinExistence type="predicted"/>
<reference evidence="3" key="2">
    <citation type="submission" date="2009-11" db="EMBL/GenBank/DDBJ databases">
        <title>The Genome Sequence of Allomyces macrogynus strain ATCC 38327.</title>
        <authorList>
            <consortium name="The Broad Institute Genome Sequencing Platform"/>
            <person name="Russ C."/>
            <person name="Cuomo C."/>
            <person name="Shea T."/>
            <person name="Young S.K."/>
            <person name="Zeng Q."/>
            <person name="Koehrsen M."/>
            <person name="Haas B."/>
            <person name="Borodovsky M."/>
            <person name="Guigo R."/>
            <person name="Alvarado L."/>
            <person name="Berlin A."/>
            <person name="Borenstein D."/>
            <person name="Chen Z."/>
            <person name="Engels R."/>
            <person name="Freedman E."/>
            <person name="Gellesch M."/>
            <person name="Goldberg J."/>
            <person name="Griggs A."/>
            <person name="Gujja S."/>
            <person name="Heiman D."/>
            <person name="Hepburn T."/>
            <person name="Howarth C."/>
            <person name="Jen D."/>
            <person name="Larson L."/>
            <person name="Lewis B."/>
            <person name="Mehta T."/>
            <person name="Park D."/>
            <person name="Pearson M."/>
            <person name="Roberts A."/>
            <person name="Saif S."/>
            <person name="Shenoy N."/>
            <person name="Sisk P."/>
            <person name="Stolte C."/>
            <person name="Sykes S."/>
            <person name="Walk T."/>
            <person name="White J."/>
            <person name="Yandava C."/>
            <person name="Burger G."/>
            <person name="Gray M.W."/>
            <person name="Holland P.W.H."/>
            <person name="King N."/>
            <person name="Lang F.B.F."/>
            <person name="Roger A.J."/>
            <person name="Ruiz-Trillo I."/>
            <person name="Lander E."/>
            <person name="Nusbaum C."/>
        </authorList>
    </citation>
    <scope>NUCLEOTIDE SEQUENCE [LARGE SCALE GENOMIC DNA]</scope>
    <source>
        <strain evidence="3">ATCC 38327</strain>
    </source>
</reference>
<evidence type="ECO:0000256" key="1">
    <source>
        <dbReference type="SAM" id="MobiDB-lite"/>
    </source>
</evidence>
<keyword evidence="3" id="KW-1185">Reference proteome</keyword>
<name>A0A0L0TA31_ALLM3</name>
<sequence>MASTTTTTTKRSRSHAVRLVTVLILFAAVLTVLGAAPLARAQEADTDLAQDMDADLGQDQLDVELAPGLGAQATATGQECAARCAMEDTNCIARCHGVPSGGNDVALNTGRCVSNCQVAHPVDPAAQSACFSRCQASFVDPTQSTSSPAPAPEPTPTSETPSPSTPASEPAVTATPGTAQEPTTITTASSPPATPTSSASESAPTTTGTATTGTGRATTTTTRSATSGIMTTKAIPKTMATPPVDSNAQAAVLARGAPFAAAVAAAVAGML</sequence>
<gene>
    <name evidence="2" type="ORF">AMAG_20392</name>
</gene>